<comment type="caution">
    <text evidence="2">The sequence shown here is derived from an EMBL/GenBank/DDBJ whole genome shotgun (WGS) entry which is preliminary data.</text>
</comment>
<evidence type="ECO:0000313" key="2">
    <source>
        <dbReference type="EMBL" id="KAJ1184747.1"/>
    </source>
</evidence>
<dbReference type="AlphaFoldDB" id="A0AAV7U6S2"/>
<feature type="region of interest" description="Disordered" evidence="1">
    <location>
        <begin position="15"/>
        <end position="79"/>
    </location>
</feature>
<protein>
    <submittedName>
        <fullName evidence="2">Uncharacterized protein</fullName>
    </submittedName>
</protein>
<accession>A0AAV7U6S2</accession>
<keyword evidence="3" id="KW-1185">Reference proteome</keyword>
<name>A0AAV7U6S2_PLEWA</name>
<feature type="compositionally biased region" description="Basic and acidic residues" evidence="1">
    <location>
        <begin position="60"/>
        <end position="73"/>
    </location>
</feature>
<feature type="compositionally biased region" description="Basic and acidic residues" evidence="1">
    <location>
        <begin position="15"/>
        <end position="39"/>
    </location>
</feature>
<dbReference type="Proteomes" id="UP001066276">
    <property type="component" value="Chromosome 3_1"/>
</dbReference>
<evidence type="ECO:0000256" key="1">
    <source>
        <dbReference type="SAM" id="MobiDB-lite"/>
    </source>
</evidence>
<gene>
    <name evidence="2" type="ORF">NDU88_001550</name>
</gene>
<organism evidence="2 3">
    <name type="scientific">Pleurodeles waltl</name>
    <name type="common">Iberian ribbed newt</name>
    <dbReference type="NCBI Taxonomy" id="8319"/>
    <lineage>
        <taxon>Eukaryota</taxon>
        <taxon>Metazoa</taxon>
        <taxon>Chordata</taxon>
        <taxon>Craniata</taxon>
        <taxon>Vertebrata</taxon>
        <taxon>Euteleostomi</taxon>
        <taxon>Amphibia</taxon>
        <taxon>Batrachia</taxon>
        <taxon>Caudata</taxon>
        <taxon>Salamandroidea</taxon>
        <taxon>Salamandridae</taxon>
        <taxon>Pleurodelinae</taxon>
        <taxon>Pleurodeles</taxon>
    </lineage>
</organism>
<evidence type="ECO:0000313" key="3">
    <source>
        <dbReference type="Proteomes" id="UP001066276"/>
    </source>
</evidence>
<sequence>MRRWKTLWDLQMAEEHEKRDLTRNQREETNGDDHRRLPDSRNGNQEAATCGSRPCSGERGLTRDRREAEEERMGCFGGE</sequence>
<reference evidence="2" key="1">
    <citation type="journal article" date="2022" name="bioRxiv">
        <title>Sequencing and chromosome-scale assembly of the giantPleurodeles waltlgenome.</title>
        <authorList>
            <person name="Brown T."/>
            <person name="Elewa A."/>
            <person name="Iarovenko S."/>
            <person name="Subramanian E."/>
            <person name="Araus A.J."/>
            <person name="Petzold A."/>
            <person name="Susuki M."/>
            <person name="Suzuki K.-i.T."/>
            <person name="Hayashi T."/>
            <person name="Toyoda A."/>
            <person name="Oliveira C."/>
            <person name="Osipova E."/>
            <person name="Leigh N.D."/>
            <person name="Simon A."/>
            <person name="Yun M.H."/>
        </authorList>
    </citation>
    <scope>NUCLEOTIDE SEQUENCE</scope>
    <source>
        <strain evidence="2">20211129_DDA</strain>
        <tissue evidence="2">Liver</tissue>
    </source>
</reference>
<dbReference type="EMBL" id="JANPWB010000005">
    <property type="protein sequence ID" value="KAJ1184747.1"/>
    <property type="molecule type" value="Genomic_DNA"/>
</dbReference>
<proteinExistence type="predicted"/>